<keyword evidence="8" id="KW-0378">Hydrolase</keyword>
<keyword evidence="2 5" id="KW-0812">Transmembrane</keyword>
<sequence length="591" mass="62611">MVDLLIGAIAGVVIYSVLAMALRTYGYLPEYFSVTGPLLTIKTKRGRQFLDRVASRKRFWRAWGNLGVGIALVVMVLAGIFVLLSVPAVFSQPDSATIESPQNALVIPGVNDFLPLSAAPGIVFGLLVGLIVHEGGHGLLCRVEGIDIDSMGVAFFSLVPLGAFVEPDIDDQREADRGARARMFAAGITNNFAVTIVALVGIVALASFVSVVPGAPVGDTFAGSGAADTGIERGDVITHIDGTPVENVSQFEDYLERNDDGQVMVSREDGEDVTVERELLVTGGVQELVPGIQLSEKEPPKIASVNGTAVQTEGEFAAAVENRTVATIQTNRGEATLPIGAYIFHVDPDGQFADAGAPEDRELLITHVSGVRVSNTSAFGEQIDGLEPGQEVPITAFVSGEKNTYNVTVGGSADDPQIDVRAAEGYSALLLNDFGIDPYPAENFLSMLGGNAIPDEMSTVTGFLWYHLQLLMLPFATLIMEGVSYNFAGFTPGVAGFFTVSGPFSVLGSGTLIGINLLFWTWWLNFNLAIFNCIPSFPLDGGHIFRAAAESVVSRLPTAHGRTIVTLITVGMTLSMVVSLGVLLFGPLVLT</sequence>
<feature type="domain" description="PDZ" evidence="7">
    <location>
        <begin position="223"/>
        <end position="263"/>
    </location>
</feature>
<keyword evidence="4 5" id="KW-0472">Membrane</keyword>
<feature type="domain" description="Peptidase M50" evidence="6">
    <location>
        <begin position="123"/>
        <end position="574"/>
    </location>
</feature>
<proteinExistence type="predicted"/>
<gene>
    <name evidence="8" type="ORF">ACFQJ7_04095</name>
</gene>
<keyword evidence="3 5" id="KW-1133">Transmembrane helix</keyword>
<evidence type="ECO:0000313" key="8">
    <source>
        <dbReference type="EMBL" id="MFC7125221.1"/>
    </source>
</evidence>
<evidence type="ECO:0000259" key="6">
    <source>
        <dbReference type="Pfam" id="PF02163"/>
    </source>
</evidence>
<feature type="transmembrane region" description="Helical" evidence="5">
    <location>
        <begin position="564"/>
        <end position="590"/>
    </location>
</feature>
<evidence type="ECO:0000256" key="4">
    <source>
        <dbReference type="ARBA" id="ARBA00023136"/>
    </source>
</evidence>
<evidence type="ECO:0000256" key="1">
    <source>
        <dbReference type="ARBA" id="ARBA00004127"/>
    </source>
</evidence>
<dbReference type="Pfam" id="PF02163">
    <property type="entry name" value="Peptidase_M50"/>
    <property type="match status" value="1"/>
</dbReference>
<evidence type="ECO:0000256" key="5">
    <source>
        <dbReference type="SAM" id="Phobius"/>
    </source>
</evidence>
<comment type="subcellular location">
    <subcellularLocation>
        <location evidence="1">Endomembrane system</location>
        <topology evidence="1">Multi-pass membrane protein</topology>
    </subcellularLocation>
</comment>
<dbReference type="InterPro" id="IPR036034">
    <property type="entry name" value="PDZ_sf"/>
</dbReference>
<dbReference type="CDD" id="cd06159">
    <property type="entry name" value="S2P-M50_PDZ_Arch"/>
    <property type="match status" value="1"/>
</dbReference>
<dbReference type="GO" id="GO:0012505">
    <property type="term" value="C:endomembrane system"/>
    <property type="evidence" value="ECO:0007669"/>
    <property type="project" value="UniProtKB-SubCell"/>
</dbReference>
<dbReference type="GO" id="GO:0006508">
    <property type="term" value="P:proteolysis"/>
    <property type="evidence" value="ECO:0007669"/>
    <property type="project" value="UniProtKB-KW"/>
</dbReference>
<feature type="transmembrane region" description="Helical" evidence="5">
    <location>
        <begin position="6"/>
        <end position="25"/>
    </location>
</feature>
<evidence type="ECO:0000313" key="9">
    <source>
        <dbReference type="Proteomes" id="UP001596414"/>
    </source>
</evidence>
<dbReference type="InterPro" id="IPR008915">
    <property type="entry name" value="Peptidase_M50"/>
</dbReference>
<dbReference type="PANTHER" id="PTHR13325">
    <property type="entry name" value="PROTEASE M50 MEMBRANE-BOUND TRANSCRIPTION FACTOR SITE 2 PROTEASE"/>
    <property type="match status" value="1"/>
</dbReference>
<dbReference type="PANTHER" id="PTHR13325:SF3">
    <property type="entry name" value="MEMBRANE-BOUND TRANSCRIPTION FACTOR SITE-2 PROTEASE"/>
    <property type="match status" value="1"/>
</dbReference>
<reference evidence="8 9" key="1">
    <citation type="journal article" date="2014" name="Int. J. Syst. Evol. Microbiol.">
        <title>Complete genome sequence of Corynebacterium casei LMG S-19264T (=DSM 44701T), isolated from a smear-ripened cheese.</title>
        <authorList>
            <consortium name="US DOE Joint Genome Institute (JGI-PGF)"/>
            <person name="Walter F."/>
            <person name="Albersmeier A."/>
            <person name="Kalinowski J."/>
            <person name="Ruckert C."/>
        </authorList>
    </citation>
    <scope>NUCLEOTIDE SEQUENCE [LARGE SCALE GENOMIC DNA]</scope>
    <source>
        <strain evidence="8 9">CGMCC 4.7215</strain>
    </source>
</reference>
<feature type="transmembrane region" description="Helical" evidence="5">
    <location>
        <begin position="463"/>
        <end position="483"/>
    </location>
</feature>
<name>A0ABD5X2C2_9EURY</name>
<organism evidence="8 9">
    <name type="scientific">Halovenus rubra</name>
    <dbReference type="NCBI Taxonomy" id="869890"/>
    <lineage>
        <taxon>Archaea</taxon>
        <taxon>Methanobacteriati</taxon>
        <taxon>Methanobacteriota</taxon>
        <taxon>Stenosarchaea group</taxon>
        <taxon>Halobacteria</taxon>
        <taxon>Halobacteriales</taxon>
        <taxon>Haloarculaceae</taxon>
        <taxon>Halovenus</taxon>
    </lineage>
</organism>
<dbReference type="Proteomes" id="UP001596414">
    <property type="component" value="Unassembled WGS sequence"/>
</dbReference>
<evidence type="ECO:0000256" key="2">
    <source>
        <dbReference type="ARBA" id="ARBA00022692"/>
    </source>
</evidence>
<dbReference type="Gene3D" id="2.30.42.10">
    <property type="match status" value="2"/>
</dbReference>
<dbReference type="Pfam" id="PF17820">
    <property type="entry name" value="PDZ_6"/>
    <property type="match status" value="1"/>
</dbReference>
<feature type="transmembrane region" description="Helical" evidence="5">
    <location>
        <begin position="192"/>
        <end position="212"/>
    </location>
</feature>
<protein>
    <submittedName>
        <fullName evidence="8">Site-2 protease family protein</fullName>
    </submittedName>
</protein>
<evidence type="ECO:0000259" key="7">
    <source>
        <dbReference type="Pfam" id="PF17820"/>
    </source>
</evidence>
<keyword evidence="8" id="KW-0645">Protease</keyword>
<feature type="transmembrane region" description="Helical" evidence="5">
    <location>
        <begin position="113"/>
        <end position="132"/>
    </location>
</feature>
<comment type="caution">
    <text evidence="8">The sequence shown here is derived from an EMBL/GenBank/DDBJ whole genome shotgun (WGS) entry which is preliminary data.</text>
</comment>
<dbReference type="GO" id="GO:0008233">
    <property type="term" value="F:peptidase activity"/>
    <property type="evidence" value="ECO:0007669"/>
    <property type="project" value="UniProtKB-KW"/>
</dbReference>
<dbReference type="EMBL" id="JBHSZQ010000004">
    <property type="protein sequence ID" value="MFC7125221.1"/>
    <property type="molecule type" value="Genomic_DNA"/>
</dbReference>
<feature type="transmembrane region" description="Helical" evidence="5">
    <location>
        <begin position="62"/>
        <end position="84"/>
    </location>
</feature>
<feature type="transmembrane region" description="Helical" evidence="5">
    <location>
        <begin position="495"/>
        <end position="522"/>
    </location>
</feature>
<dbReference type="InterPro" id="IPR001193">
    <property type="entry name" value="MBTPS2"/>
</dbReference>
<dbReference type="AlphaFoldDB" id="A0ABD5X2C2"/>
<dbReference type="RefSeq" id="WP_267636220.1">
    <property type="nucleotide sequence ID" value="NZ_JAODIY010000004.1"/>
</dbReference>
<accession>A0ABD5X2C2</accession>
<dbReference type="InterPro" id="IPR041489">
    <property type="entry name" value="PDZ_6"/>
</dbReference>
<dbReference type="SUPFAM" id="SSF50156">
    <property type="entry name" value="PDZ domain-like"/>
    <property type="match status" value="2"/>
</dbReference>
<evidence type="ECO:0000256" key="3">
    <source>
        <dbReference type="ARBA" id="ARBA00022989"/>
    </source>
</evidence>